<comment type="subcellular location">
    <subcellularLocation>
        <location evidence="2">Bacterial flagellum basal body</location>
    </subcellularLocation>
</comment>
<comment type="caution">
    <text evidence="6">The sequence shown here is derived from an EMBL/GenBank/DDBJ whole genome shotgun (WGS) entry which is preliminary data.</text>
</comment>
<dbReference type="GeneID" id="93163285"/>
<dbReference type="PANTHER" id="PTHR30435">
    <property type="entry name" value="FLAGELLAR PROTEIN"/>
    <property type="match status" value="1"/>
</dbReference>
<dbReference type="InterPro" id="IPR019776">
    <property type="entry name" value="Flagellar_basal_body_rod_CS"/>
</dbReference>
<dbReference type="Pfam" id="PF00460">
    <property type="entry name" value="Flg_bb_rod"/>
    <property type="match status" value="1"/>
</dbReference>
<dbReference type="RefSeq" id="WP_045091193.1">
    <property type="nucleotide sequence ID" value="NZ_KQ235878.1"/>
</dbReference>
<evidence type="ECO:0000259" key="5">
    <source>
        <dbReference type="Pfam" id="PF22692"/>
    </source>
</evidence>
<dbReference type="AlphaFoldDB" id="A0A0J9ESC6"/>
<evidence type="ECO:0000259" key="4">
    <source>
        <dbReference type="Pfam" id="PF06429"/>
    </source>
</evidence>
<dbReference type="OrthoDB" id="9804559at2"/>
<evidence type="ECO:0000256" key="2">
    <source>
        <dbReference type="RuleBase" id="RU362116"/>
    </source>
</evidence>
<evidence type="ECO:0000313" key="6">
    <source>
        <dbReference type="EMBL" id="KMW18690.1"/>
    </source>
</evidence>
<dbReference type="InterPro" id="IPR037925">
    <property type="entry name" value="FlgE/F/G-like"/>
</dbReference>
<dbReference type="GO" id="GO:0009425">
    <property type="term" value="C:bacterial-type flagellum basal body"/>
    <property type="evidence" value="ECO:0007669"/>
    <property type="project" value="UniProtKB-SubCell"/>
</dbReference>
<dbReference type="GO" id="GO:0071978">
    <property type="term" value="P:bacterial-type flagellum-dependent swarming motility"/>
    <property type="evidence" value="ECO:0007669"/>
    <property type="project" value="TreeGrafter"/>
</dbReference>
<dbReference type="Proteomes" id="UP000037392">
    <property type="component" value="Unassembled WGS sequence"/>
</dbReference>
<accession>A0A0J9ESC6</accession>
<keyword evidence="2" id="KW-0975">Bacterial flagellum</keyword>
<dbReference type="PANTHER" id="PTHR30435:SF19">
    <property type="entry name" value="FLAGELLAR BASAL-BODY ROD PROTEIN FLGG"/>
    <property type="match status" value="1"/>
</dbReference>
<evidence type="ECO:0000313" key="7">
    <source>
        <dbReference type="Proteomes" id="UP000037392"/>
    </source>
</evidence>
<organism evidence="6 7">
    <name type="scientific">[Clostridium] citroniae WAL-19142</name>
    <dbReference type="NCBI Taxonomy" id="742734"/>
    <lineage>
        <taxon>Bacteria</taxon>
        <taxon>Bacillati</taxon>
        <taxon>Bacillota</taxon>
        <taxon>Clostridia</taxon>
        <taxon>Lachnospirales</taxon>
        <taxon>Lachnospiraceae</taxon>
        <taxon>Enterocloster</taxon>
    </lineage>
</organism>
<feature type="domain" description="Flagellar basal body rod protein N-terminal" evidence="3">
    <location>
        <begin position="7"/>
        <end position="35"/>
    </location>
</feature>
<dbReference type="Pfam" id="PF22692">
    <property type="entry name" value="LlgE_F_G_D1"/>
    <property type="match status" value="1"/>
</dbReference>
<dbReference type="InterPro" id="IPR020013">
    <property type="entry name" value="Flagellar_FlgE/F/G"/>
</dbReference>
<reference evidence="6 7" key="1">
    <citation type="submission" date="2011-04" db="EMBL/GenBank/DDBJ databases">
        <title>The Genome Sequence of Clostridium citroniae WAL-19142.</title>
        <authorList>
            <consortium name="The Broad Institute Genome Sequencing Platform"/>
            <person name="Earl A."/>
            <person name="Ward D."/>
            <person name="Feldgarden M."/>
            <person name="Gevers D."/>
            <person name="Warren Y.A."/>
            <person name="Tyrrell K.L."/>
            <person name="Citron D.M."/>
            <person name="Goldstein E.J."/>
            <person name="Daigneault M."/>
            <person name="Allen-Vercoe E."/>
            <person name="Young S.K."/>
            <person name="Zeng Q."/>
            <person name="Gargeya S."/>
            <person name="Fitzgerald M."/>
            <person name="Haas B."/>
            <person name="Abouelleil A."/>
            <person name="Alvarado L."/>
            <person name="Arachchi H.M."/>
            <person name="Berlin A."/>
            <person name="Brown A."/>
            <person name="Chapman S.B."/>
            <person name="Chen Z."/>
            <person name="Dunbar C."/>
            <person name="Freedman E."/>
            <person name="Gearin G."/>
            <person name="Gellesch M."/>
            <person name="Goldberg J."/>
            <person name="Griggs A."/>
            <person name="Gujja S."/>
            <person name="Heilman E.R."/>
            <person name="Heiman D."/>
            <person name="Howarth C."/>
            <person name="Larson L."/>
            <person name="Lui A."/>
            <person name="MacDonald P.J."/>
            <person name="Mehta T."/>
            <person name="Montmayeur A."/>
            <person name="Murphy C."/>
            <person name="Neiman D."/>
            <person name="Pearson M."/>
            <person name="Priest M."/>
            <person name="Roberts A."/>
            <person name="Saif S."/>
            <person name="Shea T."/>
            <person name="Shenoy N."/>
            <person name="Sisk P."/>
            <person name="Stolte C."/>
            <person name="Sykes S."/>
            <person name="White J."/>
            <person name="Yandava C."/>
            <person name="Wortman J."/>
            <person name="Nusbaum C."/>
            <person name="Birren B."/>
        </authorList>
    </citation>
    <scope>NUCLEOTIDE SEQUENCE [LARGE SCALE GENOMIC DNA]</scope>
    <source>
        <strain evidence="6 7">WAL-19142</strain>
    </source>
</reference>
<dbReference type="InterPro" id="IPR001444">
    <property type="entry name" value="Flag_bb_rod_N"/>
</dbReference>
<proteinExistence type="inferred from homology"/>
<gene>
    <name evidence="6" type="ORF">HMPREF9470_02794</name>
</gene>
<dbReference type="EMBL" id="ADLK01000022">
    <property type="protein sequence ID" value="KMW18690.1"/>
    <property type="molecule type" value="Genomic_DNA"/>
</dbReference>
<protein>
    <submittedName>
        <fullName evidence="6">Uncharacterized protein</fullName>
    </submittedName>
</protein>
<dbReference type="Pfam" id="PF06429">
    <property type="entry name" value="Flg_bbr_C"/>
    <property type="match status" value="1"/>
</dbReference>
<comment type="similarity">
    <text evidence="1 2">Belongs to the flagella basal body rod proteins family.</text>
</comment>
<dbReference type="NCBIfam" id="TIGR03506">
    <property type="entry name" value="FlgEFG_subfam"/>
    <property type="match status" value="1"/>
</dbReference>
<dbReference type="PROSITE" id="PS00588">
    <property type="entry name" value="FLAGELLA_BB_ROD"/>
    <property type="match status" value="1"/>
</dbReference>
<dbReference type="PATRIC" id="fig|742734.4.peg.2995"/>
<evidence type="ECO:0000259" key="3">
    <source>
        <dbReference type="Pfam" id="PF00460"/>
    </source>
</evidence>
<feature type="domain" description="Flagellar basal-body/hook protein C-terminal" evidence="4">
    <location>
        <begin position="213"/>
        <end position="254"/>
    </location>
</feature>
<evidence type="ECO:0000256" key="1">
    <source>
        <dbReference type="ARBA" id="ARBA00009677"/>
    </source>
</evidence>
<dbReference type="SUPFAM" id="SSF117143">
    <property type="entry name" value="Flagellar hook protein flgE"/>
    <property type="match status" value="1"/>
</dbReference>
<sequence length="255" mass="28364">MNISYFTAVSAMNAFQKDLDVTANNMANVSTNGYKSMRSSFDDLLYTRMDMRPQAQVGHGVKNDGPGTVFQQGIFRKTDRKLDFAISGNAFFAIQTSEDEEEPAYTRDGAFQISSTEDGNYLTTSDGSYVLDQDGDPIELEYKQSEDGGDGTPGELDLDHLAEQIGLFVCENPEGLMHAGVNLFRTGETSGEWVSIEDLDDEEEKSKVLTMTLELSNSNMSTEMVNLMQTQRAFQLNSRIVSTADQMEEMINNLR</sequence>
<dbReference type="InterPro" id="IPR010930">
    <property type="entry name" value="Flg_bb/hook_C_dom"/>
</dbReference>
<dbReference type="InterPro" id="IPR053967">
    <property type="entry name" value="LlgE_F_G-like_D1"/>
</dbReference>
<name>A0A0J9ESC6_9FIRM</name>
<feature type="domain" description="Flagellar hook protein FlgE/F/G-like D1" evidence="5">
    <location>
        <begin position="85"/>
        <end position="132"/>
    </location>
</feature>